<feature type="transmembrane region" description="Helical" evidence="1">
    <location>
        <begin position="88"/>
        <end position="111"/>
    </location>
</feature>
<evidence type="ECO:0000313" key="2">
    <source>
        <dbReference type="EMBL" id="PVI02524.1"/>
    </source>
</evidence>
<keyword evidence="3" id="KW-1185">Reference proteome</keyword>
<evidence type="ECO:0000256" key="1">
    <source>
        <dbReference type="SAM" id="Phobius"/>
    </source>
</evidence>
<keyword evidence="1" id="KW-1133">Transmembrane helix</keyword>
<evidence type="ECO:0000313" key="3">
    <source>
        <dbReference type="Proteomes" id="UP000244855"/>
    </source>
</evidence>
<dbReference type="AlphaFoldDB" id="A0A2V1DYT9"/>
<sequence>MLGGCFVDCLDIFPTRHAICCRFLFSDVYVCLCVCIQMVYRPIIPFTFALDLFLLKQIVSGLGIETSHSKDDCCVTNDDSWVPLDQNYYFPLFSVSIIFFQNLWMLSLLVVHTYPTDPSRRRILADSYQLQHTHKLSLGDAS</sequence>
<keyword evidence="1" id="KW-0812">Transmembrane</keyword>
<gene>
    <name evidence="2" type="ORF">DM02DRAFT_304130</name>
</gene>
<accession>A0A2V1DYT9</accession>
<reference evidence="2 3" key="1">
    <citation type="journal article" date="2018" name="Sci. Rep.">
        <title>Comparative genomics provides insights into the lifestyle and reveals functional heterogeneity of dark septate endophytic fungi.</title>
        <authorList>
            <person name="Knapp D.G."/>
            <person name="Nemeth J.B."/>
            <person name="Barry K."/>
            <person name="Hainaut M."/>
            <person name="Henrissat B."/>
            <person name="Johnson J."/>
            <person name="Kuo A."/>
            <person name="Lim J.H.P."/>
            <person name="Lipzen A."/>
            <person name="Nolan M."/>
            <person name="Ohm R.A."/>
            <person name="Tamas L."/>
            <person name="Grigoriev I.V."/>
            <person name="Spatafora J.W."/>
            <person name="Nagy L.G."/>
            <person name="Kovacs G.M."/>
        </authorList>
    </citation>
    <scope>NUCLEOTIDE SEQUENCE [LARGE SCALE GENOMIC DNA]</scope>
    <source>
        <strain evidence="2 3">DSE2036</strain>
    </source>
</reference>
<protein>
    <submittedName>
        <fullName evidence="2">Uncharacterized protein</fullName>
    </submittedName>
</protein>
<name>A0A2V1DYT9_9PLEO</name>
<dbReference type="Proteomes" id="UP000244855">
    <property type="component" value="Unassembled WGS sequence"/>
</dbReference>
<dbReference type="EMBL" id="KZ805342">
    <property type="protein sequence ID" value="PVI02524.1"/>
    <property type="molecule type" value="Genomic_DNA"/>
</dbReference>
<keyword evidence="1" id="KW-0472">Membrane</keyword>
<organism evidence="2 3">
    <name type="scientific">Periconia macrospinosa</name>
    <dbReference type="NCBI Taxonomy" id="97972"/>
    <lineage>
        <taxon>Eukaryota</taxon>
        <taxon>Fungi</taxon>
        <taxon>Dikarya</taxon>
        <taxon>Ascomycota</taxon>
        <taxon>Pezizomycotina</taxon>
        <taxon>Dothideomycetes</taxon>
        <taxon>Pleosporomycetidae</taxon>
        <taxon>Pleosporales</taxon>
        <taxon>Massarineae</taxon>
        <taxon>Periconiaceae</taxon>
        <taxon>Periconia</taxon>
    </lineage>
</organism>
<proteinExistence type="predicted"/>